<dbReference type="InterPro" id="IPR036412">
    <property type="entry name" value="HAD-like_sf"/>
</dbReference>
<dbReference type="PANTHER" id="PTHR46470">
    <property type="entry name" value="N-ACYLNEURAMINATE-9-PHOSPHATASE"/>
    <property type="match status" value="1"/>
</dbReference>
<dbReference type="InterPro" id="IPR006439">
    <property type="entry name" value="HAD-SF_hydro_IA"/>
</dbReference>
<evidence type="ECO:0000256" key="1">
    <source>
        <dbReference type="ARBA" id="ARBA00001946"/>
    </source>
</evidence>
<dbReference type="Pfam" id="PF00702">
    <property type="entry name" value="Hydrolase"/>
    <property type="match status" value="1"/>
</dbReference>
<keyword evidence="3" id="KW-0460">Magnesium</keyword>
<comment type="cofactor">
    <cofactor evidence="1">
        <name>Mg(2+)</name>
        <dbReference type="ChEBI" id="CHEBI:18420"/>
    </cofactor>
</comment>
<dbReference type="PANTHER" id="PTHR46470:SF4">
    <property type="entry name" value="5-AMINO-6-(5-PHOSPHO-D-RIBITYLAMINO)URACIL PHOSPHATASE YIGB"/>
    <property type="match status" value="1"/>
</dbReference>
<dbReference type="SUPFAM" id="SSF56784">
    <property type="entry name" value="HAD-like"/>
    <property type="match status" value="1"/>
</dbReference>
<evidence type="ECO:0008006" key="5">
    <source>
        <dbReference type="Google" id="ProtNLM"/>
    </source>
</evidence>
<keyword evidence="2" id="KW-0378">Hydrolase</keyword>
<dbReference type="Gene3D" id="1.20.120.1600">
    <property type="match status" value="1"/>
</dbReference>
<dbReference type="GO" id="GO:0016787">
    <property type="term" value="F:hydrolase activity"/>
    <property type="evidence" value="ECO:0007669"/>
    <property type="project" value="UniProtKB-KW"/>
</dbReference>
<dbReference type="GO" id="GO:0044281">
    <property type="term" value="P:small molecule metabolic process"/>
    <property type="evidence" value="ECO:0007669"/>
    <property type="project" value="UniProtKB-ARBA"/>
</dbReference>
<protein>
    <recommendedName>
        <fullName evidence="5">HAD family hydrolase</fullName>
    </recommendedName>
</protein>
<name>A0A0F9LZP7_9ZZZZ</name>
<organism evidence="4">
    <name type="scientific">marine sediment metagenome</name>
    <dbReference type="NCBI Taxonomy" id="412755"/>
    <lineage>
        <taxon>unclassified sequences</taxon>
        <taxon>metagenomes</taxon>
        <taxon>ecological metagenomes</taxon>
    </lineage>
</organism>
<sequence>MNQAGPIKAISFDGDMTLWDFEKVMRHSLSLALAELRRRVPGQATGDLTIDKMIEIRSSVAAELKGKLVNLEEIRFRAFRRTLEFAGCADDTLAADLNALYLKHRFEDIELYPDVIPSLDALGADLTIGLLSNGNGYPQRCGLPGRFSFVVFSQDVGVEKPAAGMFLAACKQADCAPCELMHVGDSLESDVAGARGVGAVSVWLNRDARQNPSGIVPDHEVRSLAELADIVARN</sequence>
<evidence type="ECO:0000313" key="4">
    <source>
        <dbReference type="EMBL" id="KKM98888.1"/>
    </source>
</evidence>
<dbReference type="EMBL" id="LAZR01005564">
    <property type="protein sequence ID" value="KKM98888.1"/>
    <property type="molecule type" value="Genomic_DNA"/>
</dbReference>
<dbReference type="NCBIfam" id="TIGR01549">
    <property type="entry name" value="HAD-SF-IA-v1"/>
    <property type="match status" value="1"/>
</dbReference>
<dbReference type="InterPro" id="IPR051400">
    <property type="entry name" value="HAD-like_hydrolase"/>
</dbReference>
<dbReference type="SFLD" id="SFLDG01129">
    <property type="entry name" value="C1.5:_HAD__Beta-PGM__Phosphata"/>
    <property type="match status" value="1"/>
</dbReference>
<reference evidence="4" key="1">
    <citation type="journal article" date="2015" name="Nature">
        <title>Complex archaea that bridge the gap between prokaryotes and eukaryotes.</title>
        <authorList>
            <person name="Spang A."/>
            <person name="Saw J.H."/>
            <person name="Jorgensen S.L."/>
            <person name="Zaremba-Niedzwiedzka K."/>
            <person name="Martijn J."/>
            <person name="Lind A.E."/>
            <person name="van Eijk R."/>
            <person name="Schleper C."/>
            <person name="Guy L."/>
            <person name="Ettema T.J."/>
        </authorList>
    </citation>
    <scope>NUCLEOTIDE SEQUENCE</scope>
</reference>
<accession>A0A0F9LZP7</accession>
<gene>
    <name evidence="4" type="ORF">LCGC14_1153420</name>
</gene>
<comment type="caution">
    <text evidence="4">The sequence shown here is derived from an EMBL/GenBank/DDBJ whole genome shotgun (WGS) entry which is preliminary data.</text>
</comment>
<evidence type="ECO:0000256" key="2">
    <source>
        <dbReference type="ARBA" id="ARBA00022801"/>
    </source>
</evidence>
<dbReference type="Gene3D" id="3.40.50.1000">
    <property type="entry name" value="HAD superfamily/HAD-like"/>
    <property type="match status" value="1"/>
</dbReference>
<proteinExistence type="predicted"/>
<dbReference type="AlphaFoldDB" id="A0A0F9LZP7"/>
<evidence type="ECO:0000256" key="3">
    <source>
        <dbReference type="ARBA" id="ARBA00022842"/>
    </source>
</evidence>
<dbReference type="PRINTS" id="PR00413">
    <property type="entry name" value="HADHALOGNASE"/>
</dbReference>
<dbReference type="SFLD" id="SFLDS00003">
    <property type="entry name" value="Haloacid_Dehalogenase"/>
    <property type="match status" value="1"/>
</dbReference>
<dbReference type="InterPro" id="IPR023214">
    <property type="entry name" value="HAD_sf"/>
</dbReference>